<dbReference type="Gene3D" id="2.60.40.3080">
    <property type="match status" value="1"/>
</dbReference>
<reference evidence="4" key="1">
    <citation type="submission" date="2016-10" db="EMBL/GenBank/DDBJ databases">
        <authorList>
            <person name="Varghese N."/>
            <person name="Submissions S."/>
        </authorList>
    </citation>
    <scope>NUCLEOTIDE SEQUENCE [LARGE SCALE GENOMIC DNA]</scope>
    <source>
        <strain evidence="4">DSM 21789</strain>
    </source>
</reference>
<dbReference type="OrthoDB" id="1292260at2"/>
<dbReference type="Proteomes" id="UP000199604">
    <property type="component" value="Unassembled WGS sequence"/>
</dbReference>
<evidence type="ECO:0000259" key="2">
    <source>
        <dbReference type="Pfam" id="PF18962"/>
    </source>
</evidence>
<proteinExistence type="predicted"/>
<feature type="domain" description="Secretion system C-terminal sorting" evidence="2">
    <location>
        <begin position="393"/>
        <end position="464"/>
    </location>
</feature>
<sequence>MKKLIFIIFILFINFEGISQTLMANGEYKEDDSGELLPPDTTQGLMAGVNCLNNGINVTVTGDNVGAYLPNQSTTFCAPSASYVGNGAWTSSSIGRVIYKFNQPIMSATITYSSVNANYHGNTDVGQIFIDGGGTLSLVNPCGVSVAGDVLTCNLTDSWGSWSDTFGDVTITVNSTCPFTEITLRNIGGHSGWVQGNACNFVLQKYSCATAPLLSSSTLSNVCPATTVNLTNITASNLISCNSILTWHTATPATSANTVLDLTAVPVGTYYASFYNQSINCYSATTPLVVAITNCCQPTLTTSVPISTMIHEERSDWIKTSDLVSFGDGVQGNGVVYHAGNFVELNPGFEAIYTSQFSAYIEGCSGDFVYKNGDNSVKEEINQIDLIKNKITIYPNPTNSLINVSYSNSKFNQVKITSMEGRVVYNQKMEATNSYQFDISGFKNGIYTLSILTVDGTILTEKLIKN</sequence>
<evidence type="ECO:0000256" key="1">
    <source>
        <dbReference type="ARBA" id="ARBA00022729"/>
    </source>
</evidence>
<dbReference type="STRING" id="498292.SAMN05660845_2007"/>
<evidence type="ECO:0000313" key="3">
    <source>
        <dbReference type="EMBL" id="SFB20339.1"/>
    </source>
</evidence>
<dbReference type="Pfam" id="PF18962">
    <property type="entry name" value="Por_Secre_tail"/>
    <property type="match status" value="1"/>
</dbReference>
<dbReference type="RefSeq" id="WP_091476842.1">
    <property type="nucleotide sequence ID" value="NZ_FOJT01000005.1"/>
</dbReference>
<dbReference type="EMBL" id="FOJT01000005">
    <property type="protein sequence ID" value="SFB20339.1"/>
    <property type="molecule type" value="Genomic_DNA"/>
</dbReference>
<keyword evidence="4" id="KW-1185">Reference proteome</keyword>
<accession>A0A1I0Z3M4</accession>
<dbReference type="InterPro" id="IPR055015">
    <property type="entry name" value="GCX_COOH"/>
</dbReference>
<dbReference type="AlphaFoldDB" id="A0A1I0Z3M4"/>
<name>A0A1I0Z3M4_9FLAO</name>
<dbReference type="InterPro" id="IPR026444">
    <property type="entry name" value="Secre_tail"/>
</dbReference>
<evidence type="ECO:0000313" key="4">
    <source>
        <dbReference type="Proteomes" id="UP000199604"/>
    </source>
</evidence>
<keyword evidence="1" id="KW-0732">Signal</keyword>
<organism evidence="3 4">
    <name type="scientific">Flavobacterium swingsii</name>
    <dbReference type="NCBI Taxonomy" id="498292"/>
    <lineage>
        <taxon>Bacteria</taxon>
        <taxon>Pseudomonadati</taxon>
        <taxon>Bacteroidota</taxon>
        <taxon>Flavobacteriia</taxon>
        <taxon>Flavobacteriales</taxon>
        <taxon>Flavobacteriaceae</taxon>
        <taxon>Flavobacterium</taxon>
    </lineage>
</organism>
<protein>
    <submittedName>
        <fullName evidence="3">Por secretion system C-terminal sorting domain-containing protein</fullName>
    </submittedName>
</protein>
<dbReference type="NCBIfam" id="TIGR04183">
    <property type="entry name" value="Por_Secre_tail"/>
    <property type="match status" value="1"/>
</dbReference>
<dbReference type="NCBIfam" id="NF045639">
    <property type="entry name" value="GCX_COOH"/>
    <property type="match status" value="1"/>
</dbReference>
<gene>
    <name evidence="3" type="ORF">SAMN05660845_2007</name>
</gene>